<dbReference type="AlphaFoldDB" id="A0A0M3I8V7"/>
<name>A0A0M3I8V7_ASCLU</name>
<reference evidence="3" key="1">
    <citation type="submission" date="2017-02" db="UniProtKB">
        <authorList>
            <consortium name="WormBaseParasite"/>
        </authorList>
    </citation>
    <scope>IDENTIFICATION</scope>
</reference>
<sequence>MADVDEDPYALSSDSEDDEPKGPPPKINIEGRAKAALTETKEAVVDDKRLEELNELKAKSEIAKIKKDFIEGNIKKEEDGEKPINEEREKLTAIAKETYSKFKDKFEKMPETLEQNLEERLKSMEKELTGVGKENLANIKGAFENPQEQTEIEREAIVVERSEADKKRIMSTFVKV</sequence>
<feature type="compositionally biased region" description="Acidic residues" evidence="1">
    <location>
        <begin position="1"/>
        <end position="19"/>
    </location>
</feature>
<accession>A0A0M3I8V7</accession>
<organism evidence="2 3">
    <name type="scientific">Ascaris lumbricoides</name>
    <name type="common">Giant roundworm</name>
    <dbReference type="NCBI Taxonomy" id="6252"/>
    <lineage>
        <taxon>Eukaryota</taxon>
        <taxon>Metazoa</taxon>
        <taxon>Ecdysozoa</taxon>
        <taxon>Nematoda</taxon>
        <taxon>Chromadorea</taxon>
        <taxon>Rhabditida</taxon>
        <taxon>Spirurina</taxon>
        <taxon>Ascaridomorpha</taxon>
        <taxon>Ascaridoidea</taxon>
        <taxon>Ascarididae</taxon>
        <taxon>Ascaris</taxon>
    </lineage>
</organism>
<feature type="region of interest" description="Disordered" evidence="1">
    <location>
        <begin position="1"/>
        <end position="29"/>
    </location>
</feature>
<protein>
    <submittedName>
        <fullName evidence="3">DUF4355 domain-containing protein</fullName>
    </submittedName>
</protein>
<proteinExistence type="predicted"/>
<dbReference type="WBParaSite" id="ALUE_0001382201-mRNA-1">
    <property type="protein sequence ID" value="ALUE_0001382201-mRNA-1"/>
    <property type="gene ID" value="ALUE_0001382201"/>
</dbReference>
<evidence type="ECO:0000313" key="2">
    <source>
        <dbReference type="Proteomes" id="UP000036681"/>
    </source>
</evidence>
<evidence type="ECO:0000313" key="3">
    <source>
        <dbReference type="WBParaSite" id="ALUE_0001382201-mRNA-1"/>
    </source>
</evidence>
<dbReference type="Proteomes" id="UP000036681">
    <property type="component" value="Unplaced"/>
</dbReference>
<evidence type="ECO:0000256" key="1">
    <source>
        <dbReference type="SAM" id="MobiDB-lite"/>
    </source>
</evidence>
<keyword evidence="2" id="KW-1185">Reference proteome</keyword>